<feature type="region of interest" description="Disordered" evidence="4">
    <location>
        <begin position="182"/>
        <end position="210"/>
    </location>
</feature>
<dbReference type="NCBIfam" id="NF000930">
    <property type="entry name" value="PRK00092.2-2"/>
    <property type="match status" value="1"/>
</dbReference>
<comment type="function">
    <text evidence="3">Required for maturation of 30S ribosomal subunits.</text>
</comment>
<dbReference type="PANTHER" id="PTHR33867:SF1">
    <property type="entry name" value="RIBOSOME MATURATION FACTOR RIMP"/>
    <property type="match status" value="1"/>
</dbReference>
<dbReference type="GO" id="GO:0005829">
    <property type="term" value="C:cytosol"/>
    <property type="evidence" value="ECO:0007669"/>
    <property type="project" value="TreeGrafter"/>
</dbReference>
<evidence type="ECO:0000256" key="1">
    <source>
        <dbReference type="ARBA" id="ARBA00022490"/>
    </source>
</evidence>
<dbReference type="Pfam" id="PF02576">
    <property type="entry name" value="RimP_N"/>
    <property type="match status" value="1"/>
</dbReference>
<keyword evidence="1 3" id="KW-0963">Cytoplasm</keyword>
<feature type="domain" description="Ribosome maturation factor RimP C-terminal" evidence="6">
    <location>
        <begin position="110"/>
        <end position="171"/>
    </location>
</feature>
<dbReference type="CDD" id="cd01734">
    <property type="entry name" value="YlxS_C"/>
    <property type="match status" value="1"/>
</dbReference>
<feature type="compositionally biased region" description="Gly residues" evidence="4">
    <location>
        <begin position="182"/>
        <end position="195"/>
    </location>
</feature>
<gene>
    <name evidence="3" type="primary">rimP</name>
    <name evidence="7" type="ORF">SAMN05444320_103333</name>
</gene>
<dbReference type="Proteomes" id="UP000184501">
    <property type="component" value="Unassembled WGS sequence"/>
</dbReference>
<evidence type="ECO:0000256" key="4">
    <source>
        <dbReference type="SAM" id="MobiDB-lite"/>
    </source>
</evidence>
<dbReference type="STRING" id="2017.SAMN05444320_103333"/>
<dbReference type="GO" id="GO:0006412">
    <property type="term" value="P:translation"/>
    <property type="evidence" value="ECO:0007669"/>
    <property type="project" value="TreeGrafter"/>
</dbReference>
<comment type="subcellular location">
    <subcellularLocation>
        <location evidence="3">Cytoplasm</location>
    </subcellularLocation>
</comment>
<reference evidence="7 8" key="1">
    <citation type="submission" date="2016-11" db="EMBL/GenBank/DDBJ databases">
        <authorList>
            <person name="Jaros S."/>
            <person name="Januszkiewicz K."/>
            <person name="Wedrychowicz H."/>
        </authorList>
    </citation>
    <scope>NUCLEOTIDE SEQUENCE [LARGE SCALE GENOMIC DNA]</scope>
    <source>
        <strain evidence="7 8">DSM 44523</strain>
    </source>
</reference>
<dbReference type="InterPro" id="IPR028989">
    <property type="entry name" value="RimP_N"/>
</dbReference>
<accession>A0A1M5AZQ4</accession>
<dbReference type="HAMAP" id="MF_01077">
    <property type="entry name" value="RimP"/>
    <property type="match status" value="1"/>
</dbReference>
<feature type="domain" description="Ribosome maturation factor RimP N-terminal" evidence="5">
    <location>
        <begin position="35"/>
        <end position="107"/>
    </location>
</feature>
<dbReference type="OrthoDB" id="9805006at2"/>
<evidence type="ECO:0000313" key="8">
    <source>
        <dbReference type="Proteomes" id="UP000184501"/>
    </source>
</evidence>
<keyword evidence="2 3" id="KW-0690">Ribosome biogenesis</keyword>
<keyword evidence="8" id="KW-1185">Reference proteome</keyword>
<feature type="compositionally biased region" description="Acidic residues" evidence="4">
    <location>
        <begin position="196"/>
        <end position="210"/>
    </location>
</feature>
<sequence>MSSPPRGEPPRAERGDRVASRAARDQFTAQLEPVVRAAVQAVGFDLELLDVQPAGRRRLVRVVVDSDDGVGLDEVAEASRAVSAALDARDDLLAGPYTLEVTSPGVDRPLTRPRHWRRARLRLVAVRLADGGELTGRVGDADEEGVVLLVDGELRRLAYQDVARATVEIEFRQPAAADLALLGGGAASGGDAGEGGAEDAPETGDEEGSR</sequence>
<dbReference type="AlphaFoldDB" id="A0A1M5AZQ4"/>
<dbReference type="Pfam" id="PF17384">
    <property type="entry name" value="DUF150_C"/>
    <property type="match status" value="1"/>
</dbReference>
<organism evidence="7 8">
    <name type="scientific">Streptoalloteichus hindustanus</name>
    <dbReference type="NCBI Taxonomy" id="2017"/>
    <lineage>
        <taxon>Bacteria</taxon>
        <taxon>Bacillati</taxon>
        <taxon>Actinomycetota</taxon>
        <taxon>Actinomycetes</taxon>
        <taxon>Pseudonocardiales</taxon>
        <taxon>Pseudonocardiaceae</taxon>
        <taxon>Streptoalloteichus</taxon>
    </lineage>
</organism>
<evidence type="ECO:0000256" key="3">
    <source>
        <dbReference type="HAMAP-Rule" id="MF_01077"/>
    </source>
</evidence>
<comment type="similarity">
    <text evidence="3">Belongs to the RimP family.</text>
</comment>
<dbReference type="EMBL" id="FQVN01000003">
    <property type="protein sequence ID" value="SHF35728.1"/>
    <property type="molecule type" value="Genomic_DNA"/>
</dbReference>
<proteinExistence type="inferred from homology"/>
<dbReference type="InterPro" id="IPR035956">
    <property type="entry name" value="RimP_N_sf"/>
</dbReference>
<dbReference type="Gene3D" id="3.30.300.70">
    <property type="entry name" value="RimP-like superfamily, N-terminal"/>
    <property type="match status" value="1"/>
</dbReference>
<feature type="region of interest" description="Disordered" evidence="4">
    <location>
        <begin position="1"/>
        <end position="23"/>
    </location>
</feature>
<dbReference type="SUPFAM" id="SSF75420">
    <property type="entry name" value="YhbC-like, N-terminal domain"/>
    <property type="match status" value="1"/>
</dbReference>
<evidence type="ECO:0000259" key="6">
    <source>
        <dbReference type="Pfam" id="PF17384"/>
    </source>
</evidence>
<dbReference type="InterPro" id="IPR003728">
    <property type="entry name" value="Ribosome_maturation_RimP"/>
</dbReference>
<dbReference type="InterPro" id="IPR028998">
    <property type="entry name" value="RimP_C"/>
</dbReference>
<evidence type="ECO:0000259" key="5">
    <source>
        <dbReference type="Pfam" id="PF02576"/>
    </source>
</evidence>
<protein>
    <recommendedName>
        <fullName evidence="3">Ribosome maturation factor RimP</fullName>
    </recommendedName>
</protein>
<dbReference type="GO" id="GO:0000028">
    <property type="term" value="P:ribosomal small subunit assembly"/>
    <property type="evidence" value="ECO:0007669"/>
    <property type="project" value="TreeGrafter"/>
</dbReference>
<feature type="compositionally biased region" description="Basic and acidic residues" evidence="4">
    <location>
        <begin position="8"/>
        <end position="23"/>
    </location>
</feature>
<evidence type="ECO:0000313" key="7">
    <source>
        <dbReference type="EMBL" id="SHF35728.1"/>
    </source>
</evidence>
<evidence type="ECO:0000256" key="2">
    <source>
        <dbReference type="ARBA" id="ARBA00022517"/>
    </source>
</evidence>
<dbReference type="PANTHER" id="PTHR33867">
    <property type="entry name" value="RIBOSOME MATURATION FACTOR RIMP"/>
    <property type="match status" value="1"/>
</dbReference>
<name>A0A1M5AZQ4_STRHI</name>
<dbReference type="RefSeq" id="WP_083959563.1">
    <property type="nucleotide sequence ID" value="NZ_FQVN01000003.1"/>
</dbReference>